<dbReference type="Gene3D" id="1.10.520.10">
    <property type="match status" value="1"/>
</dbReference>
<feature type="binding site" evidence="12">
    <location>
        <position position="87"/>
    </location>
    <ligand>
        <name>Ca(2+)</name>
        <dbReference type="ChEBI" id="CHEBI:29108"/>
        <label>1</label>
    </ligand>
</feature>
<evidence type="ECO:0000256" key="13">
    <source>
        <dbReference type="PIRSR" id="PIRSR600823-4"/>
    </source>
</evidence>
<keyword evidence="10 14" id="KW-1015">Disulfide bond</keyword>
<dbReference type="PROSITE" id="PS50873">
    <property type="entry name" value="PEROXIDASE_4"/>
    <property type="match status" value="1"/>
</dbReference>
<dbReference type="GO" id="GO:0140825">
    <property type="term" value="F:lactoperoxidase activity"/>
    <property type="evidence" value="ECO:0007669"/>
    <property type="project" value="UniProtKB-EC"/>
</dbReference>
<evidence type="ECO:0000256" key="15">
    <source>
        <dbReference type="RuleBase" id="RU362060"/>
    </source>
</evidence>
<dbReference type="PRINTS" id="PR00458">
    <property type="entry name" value="PEROXIDASE"/>
</dbReference>
<evidence type="ECO:0000256" key="6">
    <source>
        <dbReference type="ARBA" id="ARBA00022723"/>
    </source>
</evidence>
<dbReference type="InterPro" id="IPR002016">
    <property type="entry name" value="Haem_peroxidase"/>
</dbReference>
<feature type="binding site" evidence="12">
    <location>
        <position position="81"/>
    </location>
    <ligand>
        <name>Ca(2+)</name>
        <dbReference type="ChEBI" id="CHEBI:29108"/>
        <label>1</label>
    </ligand>
</feature>
<dbReference type="SUPFAM" id="SSF48113">
    <property type="entry name" value="Heme-dependent peroxidases"/>
    <property type="match status" value="1"/>
</dbReference>
<keyword evidence="8 15" id="KW-0560">Oxidoreductase</keyword>
<dbReference type="GO" id="GO:0005576">
    <property type="term" value="C:extracellular region"/>
    <property type="evidence" value="ECO:0007669"/>
    <property type="project" value="UniProtKB-SubCell"/>
</dbReference>
<evidence type="ECO:0000256" key="14">
    <source>
        <dbReference type="PIRSR" id="PIRSR600823-5"/>
    </source>
</evidence>
<dbReference type="PROSITE" id="PS00435">
    <property type="entry name" value="PEROXIDASE_1"/>
    <property type="match status" value="1"/>
</dbReference>
<dbReference type="AlphaFoldDB" id="A0A2N9IYL8"/>
<dbReference type="GO" id="GO:0020037">
    <property type="term" value="F:heme binding"/>
    <property type="evidence" value="ECO:0007669"/>
    <property type="project" value="UniProtKB-UniRule"/>
</dbReference>
<dbReference type="GO" id="GO:0042744">
    <property type="term" value="P:hydrogen peroxide catabolic process"/>
    <property type="evidence" value="ECO:0007669"/>
    <property type="project" value="UniProtKB-KW"/>
</dbReference>
<gene>
    <name evidence="17" type="ORF">FSB_LOCUS58318</name>
</gene>
<reference evidence="17" key="1">
    <citation type="submission" date="2018-02" db="EMBL/GenBank/DDBJ databases">
        <authorList>
            <person name="Cohen D.B."/>
            <person name="Kent A.D."/>
        </authorList>
    </citation>
    <scope>NUCLEOTIDE SEQUENCE</scope>
</reference>
<dbReference type="InterPro" id="IPR033905">
    <property type="entry name" value="Secretory_peroxidase"/>
</dbReference>
<evidence type="ECO:0000256" key="3">
    <source>
        <dbReference type="ARBA" id="ARBA00012313"/>
    </source>
</evidence>
<dbReference type="GO" id="GO:0046872">
    <property type="term" value="F:metal ion binding"/>
    <property type="evidence" value="ECO:0007669"/>
    <property type="project" value="UniProtKB-UniRule"/>
</dbReference>
<keyword evidence="15" id="KW-0376">Hydrogen peroxide</keyword>
<evidence type="ECO:0000259" key="16">
    <source>
        <dbReference type="PROSITE" id="PS50873"/>
    </source>
</evidence>
<feature type="binding site" evidence="11">
    <location>
        <position position="168"/>
    </location>
    <ligand>
        <name>substrate</name>
    </ligand>
</feature>
<feature type="disulfide bond" evidence="14">
    <location>
        <begin position="79"/>
        <end position="84"/>
    </location>
</feature>
<keyword evidence="9 12" id="KW-0408">Iron</keyword>
<dbReference type="GO" id="GO:0006979">
    <property type="term" value="P:response to oxidative stress"/>
    <property type="evidence" value="ECO:0007669"/>
    <property type="project" value="UniProtKB-UniRule"/>
</dbReference>
<dbReference type="CDD" id="cd00693">
    <property type="entry name" value="secretory_peroxidase"/>
    <property type="match status" value="1"/>
</dbReference>
<name>A0A2N9IYL8_FAGSY</name>
<comment type="catalytic activity">
    <reaction evidence="1 15">
        <text>2 a phenolic donor + H2O2 = 2 a phenolic radical donor + 2 H2O</text>
        <dbReference type="Rhea" id="RHEA:56136"/>
        <dbReference type="ChEBI" id="CHEBI:15377"/>
        <dbReference type="ChEBI" id="CHEBI:16240"/>
        <dbReference type="ChEBI" id="CHEBI:139520"/>
        <dbReference type="ChEBI" id="CHEBI:139521"/>
        <dbReference type="EC" id="1.11.1.7"/>
    </reaction>
</comment>
<feature type="binding site" evidence="12">
    <location>
        <position position="83"/>
    </location>
    <ligand>
        <name>Ca(2+)</name>
        <dbReference type="ChEBI" id="CHEBI:29108"/>
        <label>1</label>
    </ligand>
</feature>
<keyword evidence="4 15" id="KW-0575">Peroxidase</keyword>
<dbReference type="InterPro" id="IPR019793">
    <property type="entry name" value="Peroxidases_heam-ligand_BS"/>
</dbReference>
<sequence>MRRGNCVVFPLLALALSLCLSYVDAASSLQPPVKLIWHYYKVHNTCDDAEVYIQYQVKELWNKDKSITPKLLRLLYSDCFVTGCDASILLDGPNSEKAAPQNRGLGGFVVIDKIKTVLEKRCPGVVSCADILNLATRDAVHLAGAPSYPVFTGRRDGRLSSAASVDLPSPSTSWETALAHFRSKGLDVLDLATLLGAHSLGRTHCSYVVDRLYNFNGTGKPDPSMDASFITEMKRLCPQRLKKGQIDPLVFLNPESGSNYKFTQSYYSRIKSHKAVLEVDQQLLFGNDTAQITDEFAAGFEDLRKSFALSMSRMGNINVLTAKEGEIRRNCRLTN</sequence>
<comment type="cofactor">
    <cofactor evidence="12 15">
        <name>heme b</name>
        <dbReference type="ChEBI" id="CHEBI:60344"/>
    </cofactor>
    <text evidence="12 15">Binds 1 heme b (iron(II)-protoporphyrin IX) group per subunit.</text>
</comment>
<evidence type="ECO:0000256" key="10">
    <source>
        <dbReference type="ARBA" id="ARBA00023157"/>
    </source>
</evidence>
<accession>A0A2N9IYL8</accession>
<evidence type="ECO:0000256" key="5">
    <source>
        <dbReference type="ARBA" id="ARBA00022617"/>
    </source>
</evidence>
<feature type="site" description="Transition state stabilizer" evidence="13">
    <location>
        <position position="73"/>
    </location>
</feature>
<keyword evidence="12 15" id="KW-0106">Calcium</keyword>
<evidence type="ECO:0000256" key="8">
    <source>
        <dbReference type="ARBA" id="ARBA00023002"/>
    </source>
</evidence>
<comment type="similarity">
    <text evidence="15">Belongs to the peroxidase family. Classical plant (class III) peroxidase subfamily.</text>
</comment>
<dbReference type="EC" id="1.11.1.7" evidence="3 15"/>
<organism evidence="17">
    <name type="scientific">Fagus sylvatica</name>
    <name type="common">Beechnut</name>
    <dbReference type="NCBI Taxonomy" id="28930"/>
    <lineage>
        <taxon>Eukaryota</taxon>
        <taxon>Viridiplantae</taxon>
        <taxon>Streptophyta</taxon>
        <taxon>Embryophyta</taxon>
        <taxon>Tracheophyta</taxon>
        <taxon>Spermatophyta</taxon>
        <taxon>Magnoliopsida</taxon>
        <taxon>eudicotyledons</taxon>
        <taxon>Gunneridae</taxon>
        <taxon>Pentapetalae</taxon>
        <taxon>rosids</taxon>
        <taxon>fabids</taxon>
        <taxon>Fagales</taxon>
        <taxon>Fagaceae</taxon>
        <taxon>Fagus</taxon>
    </lineage>
</organism>
<dbReference type="Pfam" id="PF00141">
    <property type="entry name" value="peroxidase"/>
    <property type="match status" value="1"/>
</dbReference>
<evidence type="ECO:0000256" key="9">
    <source>
        <dbReference type="ARBA" id="ARBA00023004"/>
    </source>
</evidence>
<feature type="disulfide bond" evidence="14">
    <location>
        <begin position="46"/>
        <end position="122"/>
    </location>
</feature>
<keyword evidence="6 12" id="KW-0479">Metal-binding</keyword>
<keyword evidence="7 15" id="KW-0732">Signal</keyword>
<dbReference type="PRINTS" id="PR00461">
    <property type="entry name" value="PLPEROXIDASE"/>
</dbReference>
<feature type="binding site" evidence="12">
    <location>
        <position position="78"/>
    </location>
    <ligand>
        <name>Ca(2+)</name>
        <dbReference type="ChEBI" id="CHEBI:29108"/>
        <label>1</label>
    </ligand>
</feature>
<feature type="signal peptide" evidence="15">
    <location>
        <begin position="1"/>
        <end position="25"/>
    </location>
</feature>
<feature type="domain" description="Plant heme peroxidase family profile" evidence="16">
    <location>
        <begin position="34"/>
        <end position="335"/>
    </location>
</feature>
<evidence type="ECO:0000256" key="2">
    <source>
        <dbReference type="ARBA" id="ARBA00006873"/>
    </source>
</evidence>
<dbReference type="EMBL" id="OIVN01006316">
    <property type="protein sequence ID" value="SPD30436.1"/>
    <property type="molecule type" value="Genomic_DNA"/>
</dbReference>
<keyword evidence="5 15" id="KW-0349">Heme</keyword>
<feature type="disulfide bond" evidence="14">
    <location>
        <begin position="205"/>
        <end position="237"/>
    </location>
</feature>
<feature type="chain" id="PRO_5014494700" description="Peroxidase" evidence="15">
    <location>
        <begin position="26"/>
        <end position="335"/>
    </location>
</feature>
<proteinExistence type="inferred from homology"/>
<evidence type="ECO:0000256" key="1">
    <source>
        <dbReference type="ARBA" id="ARBA00000189"/>
    </source>
</evidence>
<dbReference type="Gene3D" id="1.10.420.10">
    <property type="entry name" value="Peroxidase, domain 2"/>
    <property type="match status" value="1"/>
</dbReference>
<comment type="function">
    <text evidence="15">Removal of H(2)O(2), oxidation of toxic reductants, biosynthesis and degradation of lignin, suberization, auxin catabolism, response to environmental stresses such as wounding, pathogen attack and oxidative stress.</text>
</comment>
<dbReference type="InterPro" id="IPR000823">
    <property type="entry name" value="Peroxidase_pln"/>
</dbReference>
<feature type="binding site" evidence="12">
    <location>
        <position position="96"/>
    </location>
    <ligand>
        <name>Ca(2+)</name>
        <dbReference type="ChEBI" id="CHEBI:29108"/>
        <label>1</label>
    </ligand>
</feature>
<protein>
    <recommendedName>
        <fullName evidence="3 15">Peroxidase</fullName>
        <ecNumber evidence="3 15">1.11.1.7</ecNumber>
    </recommendedName>
</protein>
<feature type="binding site" description="axial binding residue" evidence="12">
    <location>
        <position position="198"/>
    </location>
    <ligand>
        <name>heme b</name>
        <dbReference type="ChEBI" id="CHEBI:60344"/>
    </ligand>
    <ligandPart>
        <name>Fe</name>
        <dbReference type="ChEBI" id="CHEBI:18248"/>
    </ligandPart>
</feature>
<dbReference type="InterPro" id="IPR010255">
    <property type="entry name" value="Haem_peroxidase_sf"/>
</dbReference>
<evidence type="ECO:0000256" key="7">
    <source>
        <dbReference type="ARBA" id="ARBA00022729"/>
    </source>
</evidence>
<evidence type="ECO:0000256" key="12">
    <source>
        <dbReference type="PIRSR" id="PIRSR600823-3"/>
    </source>
</evidence>
<comment type="cofactor">
    <cofactor evidence="12 15">
        <name>Ca(2+)</name>
        <dbReference type="ChEBI" id="CHEBI:29108"/>
    </cofactor>
    <text evidence="12 15">Binds 2 calcium ions per subunit.</text>
</comment>
<keyword evidence="15" id="KW-0964">Secreted</keyword>
<dbReference type="FunFam" id="1.10.420.10:FF:000007">
    <property type="entry name" value="Peroxidase"/>
    <property type="match status" value="1"/>
</dbReference>
<evidence type="ECO:0000256" key="11">
    <source>
        <dbReference type="PIRSR" id="PIRSR600823-2"/>
    </source>
</evidence>
<comment type="similarity">
    <text evidence="2">Belongs to the peroxidase family. Ascorbate peroxidase subfamily.</text>
</comment>
<dbReference type="PANTHER" id="PTHR31235">
    <property type="entry name" value="PEROXIDASE 25-RELATED"/>
    <property type="match status" value="1"/>
</dbReference>
<feature type="binding site" evidence="12">
    <location>
        <position position="85"/>
    </location>
    <ligand>
        <name>Ca(2+)</name>
        <dbReference type="ChEBI" id="CHEBI:29108"/>
        <label>1</label>
    </ligand>
</feature>
<feature type="disulfide bond" evidence="14">
    <location>
        <begin position="128"/>
        <end position="331"/>
    </location>
</feature>
<evidence type="ECO:0000313" key="17">
    <source>
        <dbReference type="EMBL" id="SPD30436.1"/>
    </source>
</evidence>
<evidence type="ECO:0000256" key="4">
    <source>
        <dbReference type="ARBA" id="ARBA00022559"/>
    </source>
</evidence>
<comment type="subcellular location">
    <subcellularLocation>
        <location evidence="15">Secreted</location>
    </subcellularLocation>
</comment>